<keyword evidence="1" id="KW-0472">Membrane</keyword>
<accession>A0A7G6E144</accession>
<proteinExistence type="predicted"/>
<feature type="transmembrane region" description="Helical" evidence="1">
    <location>
        <begin position="45"/>
        <end position="66"/>
    </location>
</feature>
<dbReference type="EMBL" id="CP045798">
    <property type="protein sequence ID" value="QNB45798.1"/>
    <property type="molecule type" value="Genomic_DNA"/>
</dbReference>
<protein>
    <submittedName>
        <fullName evidence="2">Uncharacterized protein</fullName>
    </submittedName>
</protein>
<gene>
    <name evidence="2" type="ORF">BR63_05405</name>
</gene>
<feature type="transmembrane region" description="Helical" evidence="1">
    <location>
        <begin position="73"/>
        <end position="95"/>
    </location>
</feature>
<feature type="transmembrane region" description="Helical" evidence="1">
    <location>
        <begin position="140"/>
        <end position="169"/>
    </location>
</feature>
<organism evidence="2 3">
    <name type="scientific">Thermanaerosceptrum fracticalcis</name>
    <dbReference type="NCBI Taxonomy" id="1712410"/>
    <lineage>
        <taxon>Bacteria</taxon>
        <taxon>Bacillati</taxon>
        <taxon>Bacillota</taxon>
        <taxon>Clostridia</taxon>
        <taxon>Eubacteriales</taxon>
        <taxon>Peptococcaceae</taxon>
        <taxon>Thermanaerosceptrum</taxon>
    </lineage>
</organism>
<dbReference type="KEGG" id="tfr:BR63_05405"/>
<keyword evidence="3" id="KW-1185">Reference proteome</keyword>
<keyword evidence="1" id="KW-1133">Transmembrane helix</keyword>
<dbReference type="RefSeq" id="WP_034424139.1">
    <property type="nucleotide sequence ID" value="NZ_CP045798.1"/>
</dbReference>
<feature type="transmembrane region" description="Helical" evidence="1">
    <location>
        <begin position="107"/>
        <end position="128"/>
    </location>
</feature>
<name>A0A7G6E144_THEFR</name>
<dbReference type="Proteomes" id="UP000515847">
    <property type="component" value="Chromosome"/>
</dbReference>
<sequence>MLFFCLLSLLMGIFFNEEVLLYRLSKNLSYPHEGWLLVKHNKGVFFFFFVIFAAIFKSWLWCSVLITSCGAWWLIPAGIFIMANFLVVSLVKGLYYSAWLSFLGMTIAHNALCFQGSFTMAIVCFLFTRNFTWSVHIWRVSLGLVTLFHVPWPQGFYWSTLIILCYLFSKKRSPFILNLIR</sequence>
<evidence type="ECO:0000313" key="3">
    <source>
        <dbReference type="Proteomes" id="UP000515847"/>
    </source>
</evidence>
<keyword evidence="1" id="KW-0812">Transmembrane</keyword>
<evidence type="ECO:0000313" key="2">
    <source>
        <dbReference type="EMBL" id="QNB45798.1"/>
    </source>
</evidence>
<dbReference type="AlphaFoldDB" id="A0A7G6E144"/>
<reference evidence="2 3" key="1">
    <citation type="journal article" date="2019" name="Front. Microbiol.">
        <title>Thermoanaerosceptrum fracticalcis gen. nov. sp. nov., a Novel Fumarate-Fermenting Microorganism From a Deep Fractured Carbonate Aquifer of the US Great Basin.</title>
        <authorList>
            <person name="Hamilton-Brehm S.D."/>
            <person name="Stewart L.E."/>
            <person name="Zavarin M."/>
            <person name="Caldwell M."/>
            <person name="Lawson P.A."/>
            <person name="Onstott T.C."/>
            <person name="Grzymski J."/>
            <person name="Neveux I."/>
            <person name="Lollar B.S."/>
            <person name="Russell C.E."/>
            <person name="Moser D.P."/>
        </authorList>
    </citation>
    <scope>NUCLEOTIDE SEQUENCE [LARGE SCALE GENOMIC DNA]</scope>
    <source>
        <strain evidence="2 3">DRI-13</strain>
    </source>
</reference>
<evidence type="ECO:0000256" key="1">
    <source>
        <dbReference type="SAM" id="Phobius"/>
    </source>
</evidence>